<dbReference type="Pfam" id="PF00789">
    <property type="entry name" value="UBX"/>
    <property type="match status" value="1"/>
</dbReference>
<evidence type="ECO:0000256" key="3">
    <source>
        <dbReference type="ARBA" id="ARBA00038812"/>
    </source>
</evidence>
<dbReference type="GO" id="GO:0005789">
    <property type="term" value="C:endoplasmic reticulum membrane"/>
    <property type="evidence" value="ECO:0007669"/>
    <property type="project" value="UniProtKB-SubCell"/>
</dbReference>
<keyword evidence="7" id="KW-0812">Transmembrane</keyword>
<feature type="transmembrane region" description="Helical" evidence="7">
    <location>
        <begin position="388"/>
        <end position="407"/>
    </location>
</feature>
<gene>
    <name evidence="10" type="primary">20352042</name>
    <name evidence="9" type="ORF">GGTG_11584</name>
</gene>
<dbReference type="Pfam" id="PF23187">
    <property type="entry name" value="UBX7_N"/>
    <property type="match status" value="1"/>
</dbReference>
<organism evidence="9">
    <name type="scientific">Gaeumannomyces tritici (strain R3-111a-1)</name>
    <name type="common">Wheat and barley take-all root rot fungus</name>
    <name type="synonym">Gaeumannomyces graminis var. tritici</name>
    <dbReference type="NCBI Taxonomy" id="644352"/>
    <lineage>
        <taxon>Eukaryota</taxon>
        <taxon>Fungi</taxon>
        <taxon>Dikarya</taxon>
        <taxon>Ascomycota</taxon>
        <taxon>Pezizomycotina</taxon>
        <taxon>Sordariomycetes</taxon>
        <taxon>Sordariomycetidae</taxon>
        <taxon>Magnaporthales</taxon>
        <taxon>Magnaporthaceae</taxon>
        <taxon>Gaeumannomyces</taxon>
    </lineage>
</organism>
<dbReference type="OrthoDB" id="2445133at2759"/>
<dbReference type="GeneID" id="20352042"/>
<reference evidence="9" key="3">
    <citation type="submission" date="2010-09" db="EMBL/GenBank/DDBJ databases">
        <title>Annotation of Gaeumannomyces graminis var. tritici R3-111a-1.</title>
        <authorList>
            <consortium name="The Broad Institute Genome Sequencing Platform"/>
            <person name="Ma L.-J."/>
            <person name="Dead R."/>
            <person name="Young S.K."/>
            <person name="Zeng Q."/>
            <person name="Gargeya S."/>
            <person name="Fitzgerald M."/>
            <person name="Haas B."/>
            <person name="Abouelleil A."/>
            <person name="Alvarado L."/>
            <person name="Arachchi H.M."/>
            <person name="Berlin A."/>
            <person name="Brown A."/>
            <person name="Chapman S.B."/>
            <person name="Chen Z."/>
            <person name="Dunbar C."/>
            <person name="Freedman E."/>
            <person name="Gearin G."/>
            <person name="Gellesch M."/>
            <person name="Goldberg J."/>
            <person name="Griggs A."/>
            <person name="Gujja S."/>
            <person name="Heiman D."/>
            <person name="Howarth C."/>
            <person name="Larson L."/>
            <person name="Lui A."/>
            <person name="MacDonald P.J.P."/>
            <person name="Mehta T."/>
            <person name="Montmayeur A."/>
            <person name="Murphy C."/>
            <person name="Neiman D."/>
            <person name="Pearson M."/>
            <person name="Priest M."/>
            <person name="Roberts A."/>
            <person name="Saif S."/>
            <person name="Shea T."/>
            <person name="Shenoy N."/>
            <person name="Sisk P."/>
            <person name="Stolte C."/>
            <person name="Sykes S."/>
            <person name="Yandava C."/>
            <person name="Wortman J."/>
            <person name="Nusbaum C."/>
            <person name="Birren B."/>
        </authorList>
    </citation>
    <scope>NUCLEOTIDE SEQUENCE</scope>
    <source>
        <strain evidence="9">R3-111a-1</strain>
    </source>
</reference>
<dbReference type="PROSITE" id="PS50033">
    <property type="entry name" value="UBX"/>
    <property type="match status" value="1"/>
</dbReference>
<feature type="compositionally biased region" description="Basic and acidic residues" evidence="6">
    <location>
        <begin position="197"/>
        <end position="206"/>
    </location>
</feature>
<reference evidence="10" key="4">
    <citation type="journal article" date="2015" name="G3 (Bethesda)">
        <title>Genome sequences of three phytopathogenic species of the Magnaporthaceae family of fungi.</title>
        <authorList>
            <person name="Okagaki L.H."/>
            <person name="Nunes C.C."/>
            <person name="Sailsbery J."/>
            <person name="Clay B."/>
            <person name="Brown D."/>
            <person name="John T."/>
            <person name="Oh Y."/>
            <person name="Young N."/>
            <person name="Fitzgerald M."/>
            <person name="Haas B.J."/>
            <person name="Zeng Q."/>
            <person name="Young S."/>
            <person name="Adiconis X."/>
            <person name="Fan L."/>
            <person name="Levin J.Z."/>
            <person name="Mitchell T.K."/>
            <person name="Okubara P.A."/>
            <person name="Farman M.L."/>
            <person name="Kohn L.M."/>
            <person name="Birren B."/>
            <person name="Ma L.-J."/>
            <person name="Dean R.A."/>
        </authorList>
    </citation>
    <scope>NUCLEOTIDE SEQUENCE</scope>
    <source>
        <strain evidence="10">R3-111a-1</strain>
    </source>
</reference>
<keyword evidence="2" id="KW-0834">Unfolded protein response</keyword>
<dbReference type="FunCoup" id="J3PDL1">
    <property type="interactions" value="104"/>
</dbReference>
<comment type="subunit">
    <text evidence="3">Directly interacts with VCP. Interacts with UBQLN1. Forms a complex with VCP and UBQLN1.</text>
</comment>
<feature type="compositionally biased region" description="Basic and acidic residues" evidence="6">
    <location>
        <begin position="229"/>
        <end position="246"/>
    </location>
</feature>
<evidence type="ECO:0000256" key="4">
    <source>
        <dbReference type="ARBA" id="ARBA00041575"/>
    </source>
</evidence>
<dbReference type="SUPFAM" id="SSF54236">
    <property type="entry name" value="Ubiquitin-like"/>
    <property type="match status" value="1"/>
</dbReference>
<dbReference type="InterPro" id="IPR029071">
    <property type="entry name" value="Ubiquitin-like_domsf"/>
</dbReference>
<accession>J3PDL1</accession>
<protein>
    <recommendedName>
        <fullName evidence="4">UBX domain-containing protein 2</fullName>
    </recommendedName>
</protein>
<sequence length="482" mass="52582">MFFEGTLQEGIAAAVQEAKLVVCFVTDDETESKTWEEDFLRDSSVEYPLNAEAVLLRLKAGSEEAKYLAAIFPIPKAPTLVLIRNGELKEYIAAGTVREEFLRRVRKSLGIMQPSDPAQPAPEQQPQQPPAGHRSAGVDASTRNVSSGTSSSALNTPASSSHDEQPEQQPRSSRDKGKGRAEPEPNSDSAAPQAGKPHADVAKASDEYRKRRLEGQEARRRILEQIEHDKAVRRQRDEQRKAERRAAAAGDDGQNVAASSSPAEAVQPPAGAIGSASAAAASRQSKTCALQVRDFDGSTIRTRLPSGGTLRKEVREWVDASRVASGQAKDPYLFKIVLTPLPNRTIEEAEEDQSLADLGLAPSSTLILVPVRRFATAYGGPGAASGGLLAGLWAMILGFLNPVILFFRAFTTRQEQLQADEEIRLARLDRSRQQQDQPSNPAGRQEQGSARVTGFRNLNDDRRDQQLYNGNSLNFEPRPDEE</sequence>
<feature type="region of interest" description="Disordered" evidence="6">
    <location>
        <begin position="229"/>
        <end position="270"/>
    </location>
</feature>
<proteinExistence type="predicted"/>
<feature type="domain" description="UBX" evidence="8">
    <location>
        <begin position="283"/>
        <end position="368"/>
    </location>
</feature>
<dbReference type="SMART" id="SM00166">
    <property type="entry name" value="UBX"/>
    <property type="match status" value="1"/>
</dbReference>
<reference evidence="9" key="2">
    <citation type="submission" date="2010-07" db="EMBL/GenBank/DDBJ databases">
        <authorList>
            <consortium name="The Broad Institute Genome Sequencing Platform"/>
            <consortium name="Broad Institute Genome Sequencing Center for Infectious Disease"/>
            <person name="Ma L.-J."/>
            <person name="Dead R."/>
            <person name="Young S."/>
            <person name="Zeng Q."/>
            <person name="Koehrsen M."/>
            <person name="Alvarado L."/>
            <person name="Berlin A."/>
            <person name="Chapman S.B."/>
            <person name="Chen Z."/>
            <person name="Freedman E."/>
            <person name="Gellesch M."/>
            <person name="Goldberg J."/>
            <person name="Griggs A."/>
            <person name="Gujja S."/>
            <person name="Heilman E.R."/>
            <person name="Heiman D."/>
            <person name="Hepburn T."/>
            <person name="Howarth C."/>
            <person name="Jen D."/>
            <person name="Larson L."/>
            <person name="Mehta T."/>
            <person name="Neiman D."/>
            <person name="Pearson M."/>
            <person name="Roberts A."/>
            <person name="Saif S."/>
            <person name="Shea T."/>
            <person name="Shenoy N."/>
            <person name="Sisk P."/>
            <person name="Stolte C."/>
            <person name="Sykes S."/>
            <person name="Walk T."/>
            <person name="White J."/>
            <person name="Yandava C."/>
            <person name="Haas B."/>
            <person name="Nusbaum C."/>
            <person name="Birren B."/>
        </authorList>
    </citation>
    <scope>NUCLEOTIDE SEQUENCE</scope>
    <source>
        <strain evidence="9">R3-111a-1</strain>
    </source>
</reference>
<dbReference type="CDD" id="cd01767">
    <property type="entry name" value="UBX"/>
    <property type="match status" value="1"/>
</dbReference>
<dbReference type="Proteomes" id="UP000006039">
    <property type="component" value="Unassembled WGS sequence"/>
</dbReference>
<reference evidence="10" key="5">
    <citation type="submission" date="2018-04" db="UniProtKB">
        <authorList>
            <consortium name="EnsemblFungi"/>
        </authorList>
    </citation>
    <scope>IDENTIFICATION</scope>
    <source>
        <strain evidence="10">R3-111a-1</strain>
    </source>
</reference>
<dbReference type="AlphaFoldDB" id="J3PDL1"/>
<dbReference type="VEuPathDB" id="FungiDB:GGTG_11584"/>
<comment type="subcellular location">
    <subcellularLocation>
        <location evidence="1">Endoplasmic reticulum membrane</location>
        <topology evidence="1">Peripheral membrane protein</topology>
    </subcellularLocation>
</comment>
<dbReference type="GO" id="GO:0006986">
    <property type="term" value="P:response to unfolded protein"/>
    <property type="evidence" value="ECO:0007669"/>
    <property type="project" value="UniProtKB-KW"/>
</dbReference>
<dbReference type="EnsemblFungi" id="EJT70561">
    <property type="protein sequence ID" value="EJT70561"/>
    <property type="gene ID" value="GGTG_11584"/>
</dbReference>
<dbReference type="SUPFAM" id="SSF52833">
    <property type="entry name" value="Thioredoxin-like"/>
    <property type="match status" value="1"/>
</dbReference>
<feature type="region of interest" description="Disordered" evidence="6">
    <location>
        <begin position="429"/>
        <end position="482"/>
    </location>
</feature>
<evidence type="ECO:0000313" key="10">
    <source>
        <dbReference type="EnsemblFungi" id="EJT70561"/>
    </source>
</evidence>
<dbReference type="HOGENOM" id="CLU_035996_1_0_1"/>
<evidence type="ECO:0000256" key="5">
    <source>
        <dbReference type="ARBA" id="ARBA00046062"/>
    </source>
</evidence>
<feature type="region of interest" description="Disordered" evidence="6">
    <location>
        <begin position="112"/>
        <end position="206"/>
    </location>
</feature>
<name>J3PDL1_GAET3</name>
<keyword evidence="7" id="KW-0472">Membrane</keyword>
<evidence type="ECO:0000256" key="2">
    <source>
        <dbReference type="ARBA" id="ARBA00023230"/>
    </source>
</evidence>
<evidence type="ECO:0000313" key="9">
    <source>
        <dbReference type="EMBL" id="EJT70561.1"/>
    </source>
</evidence>
<evidence type="ECO:0000259" key="8">
    <source>
        <dbReference type="PROSITE" id="PS50033"/>
    </source>
</evidence>
<dbReference type="InterPro" id="IPR036249">
    <property type="entry name" value="Thioredoxin-like_sf"/>
</dbReference>
<keyword evidence="7" id="KW-1133">Transmembrane helix</keyword>
<dbReference type="Gene3D" id="3.40.30.10">
    <property type="entry name" value="Glutaredoxin"/>
    <property type="match status" value="1"/>
</dbReference>
<dbReference type="InterPro" id="IPR001012">
    <property type="entry name" value="UBX_dom"/>
</dbReference>
<dbReference type="eggNOG" id="KOG2507">
    <property type="taxonomic scope" value="Eukaryota"/>
</dbReference>
<dbReference type="STRING" id="644352.J3PDL1"/>
<dbReference type="Gene3D" id="3.10.20.90">
    <property type="entry name" value="Phosphatidylinositol 3-kinase Catalytic Subunit, Chain A, domain 1"/>
    <property type="match status" value="1"/>
</dbReference>
<dbReference type="GO" id="GO:0036503">
    <property type="term" value="P:ERAD pathway"/>
    <property type="evidence" value="ECO:0007669"/>
    <property type="project" value="TreeGrafter"/>
</dbReference>
<dbReference type="PANTHER" id="PTHR46424:SF1">
    <property type="entry name" value="UBX DOMAIN-CONTAINING PROTEIN 4"/>
    <property type="match status" value="1"/>
</dbReference>
<feature type="compositionally biased region" description="Low complexity" evidence="6">
    <location>
        <begin position="141"/>
        <end position="160"/>
    </location>
</feature>
<reference evidence="11" key="1">
    <citation type="submission" date="2010-07" db="EMBL/GenBank/DDBJ databases">
        <title>The genome sequence of Gaeumannomyces graminis var. tritici strain R3-111a-1.</title>
        <authorList>
            <consortium name="The Broad Institute Genome Sequencing Platform"/>
            <person name="Ma L.-J."/>
            <person name="Dead R."/>
            <person name="Young S."/>
            <person name="Zeng Q."/>
            <person name="Koehrsen M."/>
            <person name="Alvarado L."/>
            <person name="Berlin A."/>
            <person name="Chapman S.B."/>
            <person name="Chen Z."/>
            <person name="Freedman E."/>
            <person name="Gellesch M."/>
            <person name="Goldberg J."/>
            <person name="Griggs A."/>
            <person name="Gujja S."/>
            <person name="Heilman E.R."/>
            <person name="Heiman D."/>
            <person name="Hepburn T."/>
            <person name="Howarth C."/>
            <person name="Jen D."/>
            <person name="Larson L."/>
            <person name="Mehta T."/>
            <person name="Neiman D."/>
            <person name="Pearson M."/>
            <person name="Roberts A."/>
            <person name="Saif S."/>
            <person name="Shea T."/>
            <person name="Shenoy N."/>
            <person name="Sisk P."/>
            <person name="Stolte C."/>
            <person name="Sykes S."/>
            <person name="Walk T."/>
            <person name="White J."/>
            <person name="Yandava C."/>
            <person name="Haas B."/>
            <person name="Nusbaum C."/>
            <person name="Birren B."/>
        </authorList>
    </citation>
    <scope>NUCLEOTIDE SEQUENCE [LARGE SCALE GENOMIC DNA]</scope>
    <source>
        <strain evidence="11">R3-111a-1</strain>
    </source>
</reference>
<comment type="function">
    <text evidence="5">Involved in endoplasmic reticulum-associated protein degradation (ERAD). Acts as a platform to recruit both UBQLN1 and VCP to the ER during ERAD.</text>
</comment>
<feature type="compositionally biased region" description="Polar residues" evidence="6">
    <location>
        <begin position="434"/>
        <end position="450"/>
    </location>
</feature>
<dbReference type="RefSeq" id="XP_009227739.1">
    <property type="nucleotide sequence ID" value="XM_009229475.1"/>
</dbReference>
<feature type="compositionally biased region" description="Low complexity" evidence="6">
    <location>
        <begin position="113"/>
        <end position="126"/>
    </location>
</feature>
<keyword evidence="11" id="KW-1185">Reference proteome</keyword>
<evidence type="ECO:0000256" key="1">
    <source>
        <dbReference type="ARBA" id="ARBA00004406"/>
    </source>
</evidence>
<dbReference type="EMBL" id="GL385401">
    <property type="protein sequence ID" value="EJT70561.1"/>
    <property type="molecule type" value="Genomic_DNA"/>
</dbReference>
<evidence type="ECO:0000256" key="7">
    <source>
        <dbReference type="SAM" id="Phobius"/>
    </source>
</evidence>
<feature type="compositionally biased region" description="Basic and acidic residues" evidence="6">
    <location>
        <begin position="172"/>
        <end position="183"/>
    </location>
</feature>
<evidence type="ECO:0000256" key="6">
    <source>
        <dbReference type="SAM" id="MobiDB-lite"/>
    </source>
</evidence>
<dbReference type="PANTHER" id="PTHR46424">
    <property type="entry name" value="UBX DOMAIN-CONTAINING PROTEIN 4"/>
    <property type="match status" value="1"/>
</dbReference>
<evidence type="ECO:0000313" key="11">
    <source>
        <dbReference type="Proteomes" id="UP000006039"/>
    </source>
</evidence>